<organism evidence="6 7">
    <name type="scientific">Trichuris muris</name>
    <name type="common">Mouse whipworm</name>
    <dbReference type="NCBI Taxonomy" id="70415"/>
    <lineage>
        <taxon>Eukaryota</taxon>
        <taxon>Metazoa</taxon>
        <taxon>Ecdysozoa</taxon>
        <taxon>Nematoda</taxon>
        <taxon>Enoplea</taxon>
        <taxon>Dorylaimia</taxon>
        <taxon>Trichinellida</taxon>
        <taxon>Trichuridae</taxon>
        <taxon>Trichuris</taxon>
    </lineage>
</organism>
<dbReference type="InterPro" id="IPR050459">
    <property type="entry name" value="WD_repeat_RBAP46/RBAP48/MSI1"/>
</dbReference>
<evidence type="ECO:0000313" key="7">
    <source>
        <dbReference type="WBParaSite" id="TMUE_1000003600.1"/>
    </source>
</evidence>
<dbReference type="Gene3D" id="2.130.10.10">
    <property type="entry name" value="YVTN repeat-like/Quinoprotein amine dehydrogenase"/>
    <property type="match status" value="1"/>
</dbReference>
<dbReference type="SMART" id="SM00320">
    <property type="entry name" value="WD40"/>
    <property type="match status" value="5"/>
</dbReference>
<sequence>MLRRYTSLNHLAQAARTVLQNSAQMNQMLTDLSRVDFRNVQEQAGWVCGCDFAMVQQIEQDFKETLEKPKTLEQLATWLDFIVGRVLPSCSSEVFRLHREARKFLLHWSFYSSMLMRDLTLRSAPSFGSFHLIRLLFDEYMYFLVEQRISSAVDLPAVAIMSQVINNYFLAKFGHLSQWTLTAPDRTVAATSVYCMVVKLLRFARCLDVEQFAVASSASMSDTEVDNKEELIQWQHHSTLLNDFHSLYSQPWPFGLCKWINKEADSGIRGWNMYSILLGTGVEEPYGQIMIGKFGIPRKNEQGKDSVDEMAQPIAVDRMMELGDFVVEALNMPQNADKIAIITSEDVLFFDWTKCTKESETGVFEMRLRGSEKMGHSLSWNPYVEGYLLCASEHCSIALWDINRPDENGVLMANVNFLHDRKINEVAWHPLHETLFGSVGDDSNLLIWDTRFNSRNRPILAALAHGERALCLSFNSFSEYIVATGSADKSIAIWDIRNLNVRLRMLSSFDRSEVRQVEWSPHEEFVLASRGDSSTVSIWDLDRIQRNRTTERDSEGPPELFFVQGGHNGKVYDFSWNPSVPWFLSSVDADSLHIWHVPDDWIA</sequence>
<evidence type="ECO:0000313" key="6">
    <source>
        <dbReference type="Proteomes" id="UP000046395"/>
    </source>
</evidence>
<evidence type="ECO:0000256" key="4">
    <source>
        <dbReference type="PROSITE-ProRule" id="PRU00221"/>
    </source>
</evidence>
<feature type="repeat" description="WD" evidence="4">
    <location>
        <begin position="462"/>
        <end position="498"/>
    </location>
</feature>
<dbReference type="PROSITE" id="PS00678">
    <property type="entry name" value="WD_REPEATS_1"/>
    <property type="match status" value="1"/>
</dbReference>
<dbReference type="Pfam" id="PF00400">
    <property type="entry name" value="WD40"/>
    <property type="match status" value="4"/>
</dbReference>
<keyword evidence="2 4" id="KW-0853">WD repeat</keyword>
<name>A0A5S6Q940_TRIMR</name>
<dbReference type="InterPro" id="IPR036322">
    <property type="entry name" value="WD40_repeat_dom_sf"/>
</dbReference>
<dbReference type="InterPro" id="IPR057321">
    <property type="entry name" value="RFX1-4/6/8-like_BCD"/>
</dbReference>
<keyword evidence="3" id="KW-0677">Repeat</keyword>
<evidence type="ECO:0000256" key="1">
    <source>
        <dbReference type="ARBA" id="ARBA00009341"/>
    </source>
</evidence>
<dbReference type="InterPro" id="IPR015943">
    <property type="entry name" value="WD40/YVTN_repeat-like_dom_sf"/>
</dbReference>
<keyword evidence="6" id="KW-1185">Reference proteome</keyword>
<dbReference type="SUPFAM" id="SSF50978">
    <property type="entry name" value="WD40 repeat-like"/>
    <property type="match status" value="1"/>
</dbReference>
<proteinExistence type="inferred from homology"/>
<dbReference type="InterPro" id="IPR001680">
    <property type="entry name" value="WD40_rpt"/>
</dbReference>
<evidence type="ECO:0000256" key="2">
    <source>
        <dbReference type="ARBA" id="ARBA00022574"/>
    </source>
</evidence>
<dbReference type="AlphaFoldDB" id="A0A5S6Q940"/>
<dbReference type="STRING" id="70415.A0A5S6Q940"/>
<dbReference type="WBParaSite" id="TMUE_1000003600.1">
    <property type="protein sequence ID" value="TMUE_1000003600.1"/>
    <property type="gene ID" value="WBGene00288538"/>
</dbReference>
<accession>A0A5S6Q940</accession>
<evidence type="ECO:0000256" key="3">
    <source>
        <dbReference type="ARBA" id="ARBA00022737"/>
    </source>
</evidence>
<dbReference type="Pfam" id="PF25340">
    <property type="entry name" value="BCD_RFX"/>
    <property type="match status" value="1"/>
</dbReference>
<dbReference type="Proteomes" id="UP000046395">
    <property type="component" value="Unassembled WGS sequence"/>
</dbReference>
<protein>
    <submittedName>
        <fullName evidence="7">WD_REPEATS_REGION domain-containing protein</fullName>
    </submittedName>
</protein>
<dbReference type="PANTHER" id="PTHR22850">
    <property type="entry name" value="WD40 REPEAT FAMILY"/>
    <property type="match status" value="1"/>
</dbReference>
<dbReference type="InterPro" id="IPR019775">
    <property type="entry name" value="WD40_repeat_CS"/>
</dbReference>
<evidence type="ECO:0000259" key="5">
    <source>
        <dbReference type="Pfam" id="PF25340"/>
    </source>
</evidence>
<feature type="domain" description="RFX1-4/6/8-like BCD" evidence="5">
    <location>
        <begin position="1"/>
        <end position="151"/>
    </location>
</feature>
<reference evidence="7" key="1">
    <citation type="submission" date="2019-12" db="UniProtKB">
        <authorList>
            <consortium name="WormBaseParasite"/>
        </authorList>
    </citation>
    <scope>IDENTIFICATION</scope>
</reference>
<comment type="similarity">
    <text evidence="1">Belongs to the WD repeat RBAP46/RBAP48/MSI1 family.</text>
</comment>
<dbReference type="PROSITE" id="PS50082">
    <property type="entry name" value="WD_REPEATS_2"/>
    <property type="match status" value="1"/>
</dbReference>